<comment type="caution">
    <text evidence="1">The sequence shown here is derived from an EMBL/GenBank/DDBJ whole genome shotgun (WGS) entry which is preliminary data.</text>
</comment>
<protein>
    <recommendedName>
        <fullName evidence="3">Terminase</fullName>
    </recommendedName>
</protein>
<dbReference type="Gene3D" id="3.30.420.240">
    <property type="match status" value="1"/>
</dbReference>
<dbReference type="EMBL" id="DVKT01000073">
    <property type="protein sequence ID" value="HIT40347.1"/>
    <property type="molecule type" value="Genomic_DNA"/>
</dbReference>
<sequence>MNAILEENDRRNRLRSEPYRPETGEGSVVGERIVLHLPDAPIPMQYIPREMLDEVELVSGLRRCGSLSAFIEKELGYAPCPRWKEEVWRRWVKVRIRYDFEFWAVMFVRVKDKMGDGDVPFRLNRPQRKLLLSLETQRRSGKPVRLILLKARQWGGSTLVQLYMAWIQLVHRKNWHSVICAHLKDAAAHIKGIYTKLLDNYPSWLMPDGVPPRFRPYERTGNTSVIEGSGSRVTVTSAETPESVRGSDAVMAHLSEVAFWPRTRQRSPESLVRSVCGSVALLPDSLIVMESTANGTGNYFHQECERAKRGESDKEFLFIPWYEIEMYAIPVEDPTAFAASLDEYEISLWRRGATLEAIAWYRQKRKEYADHADMMAEYPSDDVEAFNHSGERVFDIRQVQRLRESCRPPDRVGEVCGKTAFGRESLEELRFVDEPAGKLQVWALPDEETRVKDRYITVVDIGGRSVSADYSVIVVFDRYWQMHGGVPEVVAQWRGHIDHDLLAWKAAQIAAFYHDALLVIESNTLETEHTDGEHTEYILDTLSDAYSHLYARASSEMIRSSAPSRWGFHMNRSTKTLIINHQIQMLRECGYVERDLLACYEHDVFERKPNGSFGAMDGHHDDILITRCIGTYICYTEPLPVPADAHRVPRRCLSMPVSEASM</sequence>
<evidence type="ECO:0000313" key="2">
    <source>
        <dbReference type="Proteomes" id="UP000886722"/>
    </source>
</evidence>
<dbReference type="InterPro" id="IPR027417">
    <property type="entry name" value="P-loop_NTPase"/>
</dbReference>
<evidence type="ECO:0008006" key="3">
    <source>
        <dbReference type="Google" id="ProtNLM"/>
    </source>
</evidence>
<evidence type="ECO:0000313" key="1">
    <source>
        <dbReference type="EMBL" id="HIT40347.1"/>
    </source>
</evidence>
<gene>
    <name evidence="1" type="ORF">IAD06_10005</name>
</gene>
<name>A0A9D1KFD3_9BACT</name>
<accession>A0A9D1KFD3</accession>
<reference evidence="1" key="2">
    <citation type="journal article" date="2021" name="PeerJ">
        <title>Extensive microbial diversity within the chicken gut microbiome revealed by metagenomics and culture.</title>
        <authorList>
            <person name="Gilroy R."/>
            <person name="Ravi A."/>
            <person name="Getino M."/>
            <person name="Pursley I."/>
            <person name="Horton D.L."/>
            <person name="Alikhan N.F."/>
            <person name="Baker D."/>
            <person name="Gharbi K."/>
            <person name="Hall N."/>
            <person name="Watson M."/>
            <person name="Adriaenssens E.M."/>
            <person name="Foster-Nyarko E."/>
            <person name="Jarju S."/>
            <person name="Secka A."/>
            <person name="Antonio M."/>
            <person name="Oren A."/>
            <person name="Chaudhuri R.R."/>
            <person name="La Ragione R."/>
            <person name="Hildebrand F."/>
            <person name="Pallen M.J."/>
        </authorList>
    </citation>
    <scope>NUCLEOTIDE SEQUENCE</scope>
    <source>
        <strain evidence="1">21143</strain>
    </source>
</reference>
<reference evidence="1" key="1">
    <citation type="submission" date="2020-10" db="EMBL/GenBank/DDBJ databases">
        <authorList>
            <person name="Gilroy R."/>
        </authorList>
    </citation>
    <scope>NUCLEOTIDE SEQUENCE</scope>
    <source>
        <strain evidence="1">21143</strain>
    </source>
</reference>
<organism evidence="1 2">
    <name type="scientific">Candidatus Caccoplasma intestinavium</name>
    <dbReference type="NCBI Taxonomy" id="2840716"/>
    <lineage>
        <taxon>Bacteria</taxon>
        <taxon>Pseudomonadati</taxon>
        <taxon>Bacteroidota</taxon>
        <taxon>Bacteroidia</taxon>
        <taxon>Bacteroidales</taxon>
        <taxon>Bacteroidaceae</taxon>
        <taxon>Bacteroidaceae incertae sedis</taxon>
        <taxon>Candidatus Caccoplasma</taxon>
    </lineage>
</organism>
<dbReference type="Proteomes" id="UP000886722">
    <property type="component" value="Unassembled WGS sequence"/>
</dbReference>
<proteinExistence type="predicted"/>
<dbReference type="Gene3D" id="3.40.50.300">
    <property type="entry name" value="P-loop containing nucleotide triphosphate hydrolases"/>
    <property type="match status" value="1"/>
</dbReference>
<dbReference type="AlphaFoldDB" id="A0A9D1KFD3"/>